<protein>
    <submittedName>
        <fullName evidence="1">Type VI secretion system contractile sheath small subunit</fullName>
    </submittedName>
</protein>
<reference evidence="1 2" key="1">
    <citation type="submission" date="2023-12" db="EMBL/GenBank/DDBJ databases">
        <title>the genome sequence of Hyalangium sp. s54d21.</title>
        <authorList>
            <person name="Zhang X."/>
        </authorList>
    </citation>
    <scope>NUCLEOTIDE SEQUENCE [LARGE SCALE GENOMIC DNA]</scope>
    <source>
        <strain evidence="2">s54d21</strain>
    </source>
</reference>
<name>A0ABU5HBU2_9BACT</name>
<gene>
    <name evidence="1" type="primary">tssB</name>
    <name evidence="1" type="ORF">SYV04_31430</name>
</gene>
<keyword evidence="2" id="KW-1185">Reference proteome</keyword>
<dbReference type="PIRSF" id="PIRSF028301">
    <property type="entry name" value="UCP028301"/>
    <property type="match status" value="1"/>
</dbReference>
<comment type="caution">
    <text evidence="1">The sequence shown here is derived from an EMBL/GenBank/DDBJ whole genome shotgun (WGS) entry which is preliminary data.</text>
</comment>
<dbReference type="Pfam" id="PF05591">
    <property type="entry name" value="T6SS_VipA"/>
    <property type="match status" value="1"/>
</dbReference>
<proteinExistence type="predicted"/>
<sequence>MSKEGSVAPKERVNIVYKSETGGAQAEVELPLKILMVGDYTGRKDDRPVEERAPINIDKSNFNEVMSKQNLGLDINVADKLSNEKGAEMSVGLKFSTLADFTPEGIVNQVPQLKQLLELRAALNALKGPLGNVPAFRKKIQALLGDTEGRQKLMSELGLGADGKKSE</sequence>
<accession>A0ABU5HBU2</accession>
<dbReference type="PANTHER" id="PTHR35850:SF2">
    <property type="entry name" value="TYPE VI SECRETION SYSTEM CONTRACTILE SHEATH SMALL SUBUNIT"/>
    <property type="match status" value="1"/>
</dbReference>
<dbReference type="RefSeq" id="WP_321549659.1">
    <property type="nucleotide sequence ID" value="NZ_JAXIVS010000013.1"/>
</dbReference>
<evidence type="ECO:0000313" key="1">
    <source>
        <dbReference type="EMBL" id="MDY7230942.1"/>
    </source>
</evidence>
<dbReference type="Proteomes" id="UP001291309">
    <property type="component" value="Unassembled WGS sequence"/>
</dbReference>
<dbReference type="NCBIfam" id="TIGR03358">
    <property type="entry name" value="VI_chp_5"/>
    <property type="match status" value="1"/>
</dbReference>
<organism evidence="1 2">
    <name type="scientific">Hyalangium rubrum</name>
    <dbReference type="NCBI Taxonomy" id="3103134"/>
    <lineage>
        <taxon>Bacteria</taxon>
        <taxon>Pseudomonadati</taxon>
        <taxon>Myxococcota</taxon>
        <taxon>Myxococcia</taxon>
        <taxon>Myxococcales</taxon>
        <taxon>Cystobacterineae</taxon>
        <taxon>Archangiaceae</taxon>
        <taxon>Hyalangium</taxon>
    </lineage>
</organism>
<dbReference type="InterPro" id="IPR008312">
    <property type="entry name" value="T6SS_TssB1"/>
</dbReference>
<dbReference type="EMBL" id="JAXIVS010000013">
    <property type="protein sequence ID" value="MDY7230942.1"/>
    <property type="molecule type" value="Genomic_DNA"/>
</dbReference>
<evidence type="ECO:0000313" key="2">
    <source>
        <dbReference type="Proteomes" id="UP001291309"/>
    </source>
</evidence>
<dbReference type="PANTHER" id="PTHR35850">
    <property type="entry name" value="CYTOPLASMIC PROTEIN-RELATED"/>
    <property type="match status" value="1"/>
</dbReference>